<dbReference type="Proteomes" id="UP001630127">
    <property type="component" value="Unassembled WGS sequence"/>
</dbReference>
<proteinExistence type="predicted"/>
<dbReference type="PANTHER" id="PTHR31286">
    <property type="entry name" value="GLYCINE-RICH CELL WALL STRUCTURAL PROTEIN 1.8-LIKE"/>
    <property type="match status" value="1"/>
</dbReference>
<dbReference type="InterPro" id="IPR040256">
    <property type="entry name" value="At4g02000-like"/>
</dbReference>
<keyword evidence="2" id="KW-1185">Reference proteome</keyword>
<comment type="caution">
    <text evidence="1">The sequence shown here is derived from an EMBL/GenBank/DDBJ whole genome shotgun (WGS) entry which is preliminary data.</text>
</comment>
<accession>A0ABD2Z220</accession>
<dbReference type="AlphaFoldDB" id="A0ABD2Z220"/>
<gene>
    <name evidence="1" type="ORF">ACH5RR_025901</name>
</gene>
<evidence type="ECO:0000313" key="1">
    <source>
        <dbReference type="EMBL" id="KAL3513184.1"/>
    </source>
</evidence>
<dbReference type="EMBL" id="JBJUIK010000011">
    <property type="protein sequence ID" value="KAL3513184.1"/>
    <property type="molecule type" value="Genomic_DNA"/>
</dbReference>
<sequence>METLCQSFHTFGFKGDFSIGLIDYKHISIRFVLEEDFLRCWMKSARFVEGYHMRAFKWHPLFSVEVKPFILPIWITFEGLPACFLNKHSVFSLGQVVGTPLKINLAIATLLRPSLAKVCVEVDLLQKFPAGVRLGIEEGKWQKINYEHIPLYCTKYHKQGHKQAKCLEGNQIVNSNDNVHI</sequence>
<evidence type="ECO:0008006" key="3">
    <source>
        <dbReference type="Google" id="ProtNLM"/>
    </source>
</evidence>
<dbReference type="PANTHER" id="PTHR31286:SF179">
    <property type="entry name" value="RNASE H TYPE-1 DOMAIN-CONTAINING PROTEIN"/>
    <property type="match status" value="1"/>
</dbReference>
<evidence type="ECO:0000313" key="2">
    <source>
        <dbReference type="Proteomes" id="UP001630127"/>
    </source>
</evidence>
<reference evidence="1 2" key="1">
    <citation type="submission" date="2024-11" db="EMBL/GenBank/DDBJ databases">
        <title>A near-complete genome assembly of Cinchona calisaya.</title>
        <authorList>
            <person name="Lian D.C."/>
            <person name="Zhao X.W."/>
            <person name="Wei L."/>
        </authorList>
    </citation>
    <scope>NUCLEOTIDE SEQUENCE [LARGE SCALE GENOMIC DNA]</scope>
    <source>
        <tissue evidence="1">Nenye</tissue>
    </source>
</reference>
<protein>
    <recommendedName>
        <fullName evidence="3">DUF4283 domain-containing protein</fullName>
    </recommendedName>
</protein>
<organism evidence="1 2">
    <name type="scientific">Cinchona calisaya</name>
    <dbReference type="NCBI Taxonomy" id="153742"/>
    <lineage>
        <taxon>Eukaryota</taxon>
        <taxon>Viridiplantae</taxon>
        <taxon>Streptophyta</taxon>
        <taxon>Embryophyta</taxon>
        <taxon>Tracheophyta</taxon>
        <taxon>Spermatophyta</taxon>
        <taxon>Magnoliopsida</taxon>
        <taxon>eudicotyledons</taxon>
        <taxon>Gunneridae</taxon>
        <taxon>Pentapetalae</taxon>
        <taxon>asterids</taxon>
        <taxon>lamiids</taxon>
        <taxon>Gentianales</taxon>
        <taxon>Rubiaceae</taxon>
        <taxon>Cinchonoideae</taxon>
        <taxon>Cinchoneae</taxon>
        <taxon>Cinchona</taxon>
    </lineage>
</organism>
<name>A0ABD2Z220_9GENT</name>